<dbReference type="EMBL" id="BPVZ01000086">
    <property type="protein sequence ID" value="GKV30183.1"/>
    <property type="molecule type" value="Genomic_DNA"/>
</dbReference>
<dbReference type="AlphaFoldDB" id="A0AAV5KZ94"/>
<protein>
    <submittedName>
        <fullName evidence="1">Uncharacterized protein</fullName>
    </submittedName>
</protein>
<reference evidence="1 2" key="1">
    <citation type="journal article" date="2021" name="Commun. Biol.">
        <title>The genome of Shorea leprosula (Dipterocarpaceae) highlights the ecological relevance of drought in aseasonal tropical rainforests.</title>
        <authorList>
            <person name="Ng K.K.S."/>
            <person name="Kobayashi M.J."/>
            <person name="Fawcett J.A."/>
            <person name="Hatakeyama M."/>
            <person name="Paape T."/>
            <person name="Ng C.H."/>
            <person name="Ang C.C."/>
            <person name="Tnah L.H."/>
            <person name="Lee C.T."/>
            <person name="Nishiyama T."/>
            <person name="Sese J."/>
            <person name="O'Brien M.J."/>
            <person name="Copetti D."/>
            <person name="Mohd Noor M.I."/>
            <person name="Ong R.C."/>
            <person name="Putra M."/>
            <person name="Sireger I.Z."/>
            <person name="Indrioko S."/>
            <person name="Kosugi Y."/>
            <person name="Izuno A."/>
            <person name="Isagi Y."/>
            <person name="Lee S.L."/>
            <person name="Shimizu K.K."/>
        </authorList>
    </citation>
    <scope>NUCLEOTIDE SEQUENCE [LARGE SCALE GENOMIC DNA]</scope>
    <source>
        <strain evidence="1">214</strain>
    </source>
</reference>
<accession>A0AAV5KZ94</accession>
<organism evidence="1 2">
    <name type="scientific">Rubroshorea leprosula</name>
    <dbReference type="NCBI Taxonomy" id="152421"/>
    <lineage>
        <taxon>Eukaryota</taxon>
        <taxon>Viridiplantae</taxon>
        <taxon>Streptophyta</taxon>
        <taxon>Embryophyta</taxon>
        <taxon>Tracheophyta</taxon>
        <taxon>Spermatophyta</taxon>
        <taxon>Magnoliopsida</taxon>
        <taxon>eudicotyledons</taxon>
        <taxon>Gunneridae</taxon>
        <taxon>Pentapetalae</taxon>
        <taxon>rosids</taxon>
        <taxon>malvids</taxon>
        <taxon>Malvales</taxon>
        <taxon>Dipterocarpaceae</taxon>
        <taxon>Rubroshorea</taxon>
    </lineage>
</organism>
<proteinExistence type="predicted"/>
<name>A0AAV5KZ94_9ROSI</name>
<dbReference type="Proteomes" id="UP001054252">
    <property type="component" value="Unassembled WGS sequence"/>
</dbReference>
<evidence type="ECO:0000313" key="2">
    <source>
        <dbReference type="Proteomes" id="UP001054252"/>
    </source>
</evidence>
<sequence length="49" mass="5493">MSISDFILANLNDQMSKQHRKTNHSQASSPTYLPFFVPSNAAHSTCKIQ</sequence>
<keyword evidence="2" id="KW-1185">Reference proteome</keyword>
<evidence type="ECO:0000313" key="1">
    <source>
        <dbReference type="EMBL" id="GKV30183.1"/>
    </source>
</evidence>
<gene>
    <name evidence="1" type="ORF">SLEP1_g39027</name>
</gene>
<comment type="caution">
    <text evidence="1">The sequence shown here is derived from an EMBL/GenBank/DDBJ whole genome shotgun (WGS) entry which is preliminary data.</text>
</comment>